<feature type="compositionally biased region" description="Low complexity" evidence="6">
    <location>
        <begin position="572"/>
        <end position="583"/>
    </location>
</feature>
<keyword evidence="10" id="KW-1185">Reference proteome</keyword>
<evidence type="ECO:0000313" key="10">
    <source>
        <dbReference type="Proteomes" id="UP001176961"/>
    </source>
</evidence>
<dbReference type="GO" id="GO:0008381">
    <property type="term" value="F:mechanosensitive monoatomic ion channel activity"/>
    <property type="evidence" value="ECO:0007669"/>
    <property type="project" value="TreeGrafter"/>
</dbReference>
<evidence type="ECO:0000256" key="4">
    <source>
        <dbReference type="ARBA" id="ARBA00022989"/>
    </source>
</evidence>
<organism evidence="9 10">
    <name type="scientific">Cylicocyclus nassatus</name>
    <name type="common">Nematode worm</name>
    <dbReference type="NCBI Taxonomy" id="53992"/>
    <lineage>
        <taxon>Eukaryota</taxon>
        <taxon>Metazoa</taxon>
        <taxon>Ecdysozoa</taxon>
        <taxon>Nematoda</taxon>
        <taxon>Chromadorea</taxon>
        <taxon>Rhabditida</taxon>
        <taxon>Rhabditina</taxon>
        <taxon>Rhabditomorpha</taxon>
        <taxon>Strongyloidea</taxon>
        <taxon>Strongylidae</taxon>
        <taxon>Cylicocyclus</taxon>
    </lineage>
</organism>
<feature type="compositionally biased region" description="Acidic residues" evidence="6">
    <location>
        <begin position="437"/>
        <end position="447"/>
    </location>
</feature>
<dbReference type="PANTHER" id="PTHR23302:SF65">
    <property type="entry name" value="TRANSMEMBRANE CHANNEL-LIKE PROTEIN 2"/>
    <property type="match status" value="1"/>
</dbReference>
<dbReference type="InterPro" id="IPR012496">
    <property type="entry name" value="TMC_dom"/>
</dbReference>
<sequence>MPSIAAPTTPIPPSPWTTVFSDYGPMGVSNPKALVSKDTSLHNATVVVTHAIGPSISFTAPDSSNYTTYTVSQMQPFRQSNYKDMCWETQIGQEITKLVVMDLLMTIAAVLVIDFFRGLLCRYCNLWWFWNLEKTFPEYGEFKVAENVLHLVNNQGMIWLGLFFVPMLPMINNIKLILLMYIRAWAVMTCNVPARQIFRASRSSNFYLMLLLLMLFLCTLPVGYVIASRKPSKSCGPFGNQPHFYSVITDVLHENLNASLVDAIKYMTSPGIVIPVLLLLLLIIYFLFALVRGLREANHDLSTQLMHERTEEKKKIFELAGGGKKRRAVTLAKKRKDTRNPPGLWSSDDDSHSHPKSVASVPRSITSGGRAFVPSLGSVSEVDHSDTDESDHEVKSLVKLTWRQQFLVCIGLADRKQYERDEPNHIHVEEGHAGVDDFSEEGEDEEDRRDSERDYLLPQQAHRTSKERSVNSKSDEKGSNSRDTSCGTNSHSLRRNHAPETGVELVERNSNSRRPSSSEETTQHHETEFASPGQSLMDESEDSNHGDEQSSTSHQPTRDQEQKTQHTAEGLSPSSSGKSFPISAIHGFTPNYDNTRPPSADGSLSDSASYTDMLWNNANLHSSYTSAMMSPVMTEMLSADEGTDDERAHLIPSRLSLTQQIFARRPFQQRAPRFRISMSPPRKGDADGEASNRRFEMRVARSPQERADSGETQTEDECGLPQFLDRDGETASIPPKSTRSISPKSMKSSRSNSLRRGTTDDGSNSDSIRKTAQTTYV</sequence>
<proteinExistence type="inferred from homology"/>
<feature type="region of interest" description="Disordered" evidence="6">
    <location>
        <begin position="426"/>
        <end position="606"/>
    </location>
</feature>
<keyword evidence="5 7" id="KW-0472">Membrane</keyword>
<feature type="compositionally biased region" description="Polar residues" evidence="6">
    <location>
        <begin position="481"/>
        <end position="491"/>
    </location>
</feature>
<gene>
    <name evidence="9" type="ORF">CYNAS_LOCUS22542</name>
</gene>
<feature type="transmembrane region" description="Helical" evidence="7">
    <location>
        <begin position="206"/>
        <end position="227"/>
    </location>
</feature>
<feature type="compositionally biased region" description="Basic residues" evidence="6">
    <location>
        <begin position="327"/>
        <end position="337"/>
    </location>
</feature>
<evidence type="ECO:0000259" key="8">
    <source>
        <dbReference type="Pfam" id="PF07810"/>
    </source>
</evidence>
<keyword evidence="3 7" id="KW-0812">Transmembrane</keyword>
<dbReference type="Proteomes" id="UP001176961">
    <property type="component" value="Unassembled WGS sequence"/>
</dbReference>
<dbReference type="Pfam" id="PF07810">
    <property type="entry name" value="TMC"/>
    <property type="match status" value="1"/>
</dbReference>
<feature type="compositionally biased region" description="Low complexity" evidence="6">
    <location>
        <begin position="508"/>
        <end position="520"/>
    </location>
</feature>
<protein>
    <recommendedName>
        <fullName evidence="8">TMC domain-containing protein</fullName>
    </recommendedName>
</protein>
<evidence type="ECO:0000256" key="2">
    <source>
        <dbReference type="ARBA" id="ARBA00006510"/>
    </source>
</evidence>
<comment type="subcellular location">
    <subcellularLocation>
        <location evidence="1">Membrane</location>
        <topology evidence="1">Multi-pass membrane protein</topology>
    </subcellularLocation>
</comment>
<feature type="compositionally biased region" description="Polar residues" evidence="6">
    <location>
        <begin position="591"/>
        <end position="606"/>
    </location>
</feature>
<evidence type="ECO:0000313" key="9">
    <source>
        <dbReference type="EMBL" id="CAJ0610559.1"/>
    </source>
</evidence>
<feature type="region of interest" description="Disordered" evidence="6">
    <location>
        <begin position="675"/>
        <end position="777"/>
    </location>
</feature>
<feature type="compositionally biased region" description="Polar residues" evidence="6">
    <location>
        <begin position="760"/>
        <end position="777"/>
    </location>
</feature>
<feature type="region of interest" description="Disordered" evidence="6">
    <location>
        <begin position="327"/>
        <end position="366"/>
    </location>
</feature>
<dbReference type="GO" id="GO:0005886">
    <property type="term" value="C:plasma membrane"/>
    <property type="evidence" value="ECO:0007669"/>
    <property type="project" value="InterPro"/>
</dbReference>
<evidence type="ECO:0000256" key="6">
    <source>
        <dbReference type="SAM" id="MobiDB-lite"/>
    </source>
</evidence>
<keyword evidence="4 7" id="KW-1133">Transmembrane helix</keyword>
<dbReference type="PANTHER" id="PTHR23302">
    <property type="entry name" value="TRANSMEMBRANE CHANNEL-RELATED"/>
    <property type="match status" value="1"/>
</dbReference>
<feature type="compositionally biased region" description="Basic and acidic residues" evidence="6">
    <location>
        <begin position="426"/>
        <end position="435"/>
    </location>
</feature>
<evidence type="ECO:0000256" key="7">
    <source>
        <dbReference type="SAM" id="Phobius"/>
    </source>
</evidence>
<name>A0AA36HIB3_CYLNA</name>
<evidence type="ECO:0000256" key="5">
    <source>
        <dbReference type="ARBA" id="ARBA00023136"/>
    </source>
</evidence>
<dbReference type="InterPro" id="IPR038900">
    <property type="entry name" value="TMC"/>
</dbReference>
<feature type="transmembrane region" description="Helical" evidence="7">
    <location>
        <begin position="98"/>
        <end position="120"/>
    </location>
</feature>
<evidence type="ECO:0000256" key="1">
    <source>
        <dbReference type="ARBA" id="ARBA00004141"/>
    </source>
</evidence>
<dbReference type="AlphaFoldDB" id="A0AA36HIB3"/>
<evidence type="ECO:0000256" key="3">
    <source>
        <dbReference type="ARBA" id="ARBA00022692"/>
    </source>
</evidence>
<feature type="transmembrane region" description="Helical" evidence="7">
    <location>
        <begin position="157"/>
        <end position="185"/>
    </location>
</feature>
<accession>A0AA36HIB3</accession>
<feature type="transmembrane region" description="Helical" evidence="7">
    <location>
        <begin position="272"/>
        <end position="291"/>
    </location>
</feature>
<comment type="caution">
    <text evidence="9">The sequence shown here is derived from an EMBL/GenBank/DDBJ whole genome shotgun (WGS) entry which is preliminary data.</text>
</comment>
<dbReference type="EMBL" id="CATQJL010000326">
    <property type="protein sequence ID" value="CAJ0610559.1"/>
    <property type="molecule type" value="Genomic_DNA"/>
</dbReference>
<comment type="similarity">
    <text evidence="2">Belongs to the TMC family.</text>
</comment>
<feature type="domain" description="TMC" evidence="8">
    <location>
        <begin position="86"/>
        <end position="201"/>
    </location>
</feature>
<feature type="compositionally biased region" description="Basic and acidic residues" evidence="6">
    <location>
        <begin position="682"/>
        <end position="709"/>
    </location>
</feature>
<feature type="compositionally biased region" description="Basic and acidic residues" evidence="6">
    <location>
        <begin position="556"/>
        <end position="566"/>
    </location>
</feature>
<reference evidence="9" key="1">
    <citation type="submission" date="2023-07" db="EMBL/GenBank/DDBJ databases">
        <authorList>
            <consortium name="CYATHOMIX"/>
        </authorList>
    </citation>
    <scope>NUCLEOTIDE SEQUENCE</scope>
    <source>
        <strain evidence="9">N/A</strain>
    </source>
</reference>
<feature type="compositionally biased region" description="Low complexity" evidence="6">
    <location>
        <begin position="737"/>
        <end position="756"/>
    </location>
</feature>
<feature type="compositionally biased region" description="Basic and acidic residues" evidence="6">
    <location>
        <begin position="464"/>
        <end position="480"/>
    </location>
</feature>